<organism evidence="1 2">
    <name type="scientific">Persea americana</name>
    <name type="common">Avocado</name>
    <dbReference type="NCBI Taxonomy" id="3435"/>
    <lineage>
        <taxon>Eukaryota</taxon>
        <taxon>Viridiplantae</taxon>
        <taxon>Streptophyta</taxon>
        <taxon>Embryophyta</taxon>
        <taxon>Tracheophyta</taxon>
        <taxon>Spermatophyta</taxon>
        <taxon>Magnoliopsida</taxon>
        <taxon>Magnoliidae</taxon>
        <taxon>Laurales</taxon>
        <taxon>Lauraceae</taxon>
        <taxon>Persea</taxon>
    </lineage>
</organism>
<comment type="caution">
    <text evidence="1">The sequence shown here is derived from an EMBL/GenBank/DDBJ whole genome shotgun (WGS) entry which is preliminary data.</text>
</comment>
<gene>
    <name evidence="1" type="ORF">MRB53_027688</name>
</gene>
<evidence type="ECO:0000313" key="1">
    <source>
        <dbReference type="EMBL" id="KAJ8634352.1"/>
    </source>
</evidence>
<evidence type="ECO:0000313" key="2">
    <source>
        <dbReference type="Proteomes" id="UP001234297"/>
    </source>
</evidence>
<accession>A0ACC2LMN5</accession>
<reference evidence="1 2" key="1">
    <citation type="journal article" date="2022" name="Hortic Res">
        <title>A haplotype resolved chromosomal level avocado genome allows analysis of novel avocado genes.</title>
        <authorList>
            <person name="Nath O."/>
            <person name="Fletcher S.J."/>
            <person name="Hayward A."/>
            <person name="Shaw L.M."/>
            <person name="Masouleh A.K."/>
            <person name="Furtado A."/>
            <person name="Henry R.J."/>
            <person name="Mitter N."/>
        </authorList>
    </citation>
    <scope>NUCLEOTIDE SEQUENCE [LARGE SCALE GENOMIC DNA]</scope>
    <source>
        <strain evidence="2">cv. Hass</strain>
    </source>
</reference>
<protein>
    <submittedName>
        <fullName evidence="1">Uncharacterized protein</fullName>
    </submittedName>
</protein>
<proteinExistence type="predicted"/>
<dbReference type="EMBL" id="CM056816">
    <property type="protein sequence ID" value="KAJ8634352.1"/>
    <property type="molecule type" value="Genomic_DNA"/>
</dbReference>
<name>A0ACC2LMN5_PERAE</name>
<dbReference type="Proteomes" id="UP001234297">
    <property type="component" value="Chromosome 8"/>
</dbReference>
<sequence>MAHFLVFSFPAYGSIHPTHELARRLARAGSRVTYVTSLSVHRRILSQSPAPPEGLSYASFSDGYDEGFTYNLDRDTESSTAKIIDDDELKSFLGQFTQSGAQKLPDLVRALKDEGRPVTCIIYGMLLTWVADLARDLQIPSIAVWIQPATALAVYYHYFNGYDHLIERLGQDQGFLLELPGLPPLAYHELPEYITSSVSSPEDNHMNMLSSFQLQMKEFKENPRLLVNSFDALEGDVFASVDGVRPITIGPLIPSNFFDGNGKWAMSTRSGDYMKWLDSKPASSVVYVSFGSMIVPTKRQMDEILNGLVESKRPFLWVIRVPGSGSDNGPGAEIRSRVGGTEHGLVVPWCSQLEVLAHPATGCFVTHCGWNSTSESLAMGVPMVCFPQWTDQTTTGKLVEDVWRTGVRVKANGDGIMEAGELKRCLEEVMGGEEIKKNAEKWRDLAREALGEGGSSDRNIKAFVEEMGGGSLS</sequence>
<keyword evidence="2" id="KW-1185">Reference proteome</keyword>